<gene>
    <name evidence="2" type="ORF">B0T18DRAFT_148819</name>
</gene>
<evidence type="ECO:0000313" key="2">
    <source>
        <dbReference type="EMBL" id="KAK0746296.1"/>
    </source>
</evidence>
<organism evidence="2 3">
    <name type="scientific">Schizothecium vesticola</name>
    <dbReference type="NCBI Taxonomy" id="314040"/>
    <lineage>
        <taxon>Eukaryota</taxon>
        <taxon>Fungi</taxon>
        <taxon>Dikarya</taxon>
        <taxon>Ascomycota</taxon>
        <taxon>Pezizomycotina</taxon>
        <taxon>Sordariomycetes</taxon>
        <taxon>Sordariomycetidae</taxon>
        <taxon>Sordariales</taxon>
        <taxon>Schizotheciaceae</taxon>
        <taxon>Schizothecium</taxon>
    </lineage>
</organism>
<evidence type="ECO:0000313" key="3">
    <source>
        <dbReference type="Proteomes" id="UP001172155"/>
    </source>
</evidence>
<proteinExistence type="predicted"/>
<name>A0AA40K547_9PEZI</name>
<feature type="region of interest" description="Disordered" evidence="1">
    <location>
        <begin position="102"/>
        <end position="216"/>
    </location>
</feature>
<feature type="compositionally biased region" description="Polar residues" evidence="1">
    <location>
        <begin position="157"/>
        <end position="173"/>
    </location>
</feature>
<keyword evidence="3" id="KW-1185">Reference proteome</keyword>
<evidence type="ECO:0000256" key="1">
    <source>
        <dbReference type="SAM" id="MobiDB-lite"/>
    </source>
</evidence>
<protein>
    <submittedName>
        <fullName evidence="2">Uncharacterized protein</fullName>
    </submittedName>
</protein>
<dbReference type="EMBL" id="JAUKUD010000004">
    <property type="protein sequence ID" value="KAK0746296.1"/>
    <property type="molecule type" value="Genomic_DNA"/>
</dbReference>
<dbReference type="Proteomes" id="UP001172155">
    <property type="component" value="Unassembled WGS sequence"/>
</dbReference>
<accession>A0AA40K547</accession>
<feature type="region of interest" description="Disordered" evidence="1">
    <location>
        <begin position="1"/>
        <end position="23"/>
    </location>
</feature>
<sequence length="216" mass="23949">MPFGCGRKVSEDQPVDDAPRPRRRQGRFRRCEILTFCFSNPAAAHWPRLRDKKPISWQPWRCYLSPPSHHAGIALLSSPWSLVGVSGKNLSCDPFLIPDPGCRTTRPASKRHTKAGSPGQAMREGVAFRGQSGCADARRSARRQRSRPASGPGPDLFSSQVPTRASRASSCGSAQLGGRMNVPVWERWKPKRSFGEAAAAASRSMSRWTRARTRQR</sequence>
<comment type="caution">
    <text evidence="2">The sequence shown here is derived from an EMBL/GenBank/DDBJ whole genome shotgun (WGS) entry which is preliminary data.</text>
</comment>
<feature type="compositionally biased region" description="Low complexity" evidence="1">
    <location>
        <begin position="195"/>
        <end position="208"/>
    </location>
</feature>
<dbReference type="AlphaFoldDB" id="A0AA40K547"/>
<reference evidence="2" key="1">
    <citation type="submission" date="2023-06" db="EMBL/GenBank/DDBJ databases">
        <title>Genome-scale phylogeny and comparative genomics of the fungal order Sordariales.</title>
        <authorList>
            <consortium name="Lawrence Berkeley National Laboratory"/>
            <person name="Hensen N."/>
            <person name="Bonometti L."/>
            <person name="Westerberg I."/>
            <person name="Brannstrom I.O."/>
            <person name="Guillou S."/>
            <person name="Cros-Aarteil S."/>
            <person name="Calhoun S."/>
            <person name="Haridas S."/>
            <person name="Kuo A."/>
            <person name="Mondo S."/>
            <person name="Pangilinan J."/>
            <person name="Riley R."/>
            <person name="LaButti K."/>
            <person name="Andreopoulos B."/>
            <person name="Lipzen A."/>
            <person name="Chen C."/>
            <person name="Yanf M."/>
            <person name="Daum C."/>
            <person name="Ng V."/>
            <person name="Clum A."/>
            <person name="Steindorff A."/>
            <person name="Ohm R."/>
            <person name="Martin F."/>
            <person name="Silar P."/>
            <person name="Natvig D."/>
            <person name="Lalanne C."/>
            <person name="Gautier V."/>
            <person name="Ament-velasquez S.L."/>
            <person name="Kruys A."/>
            <person name="Hutchinson M.I."/>
            <person name="Powell A.J."/>
            <person name="Barry K."/>
            <person name="Miller A.N."/>
            <person name="Grigoriev I.V."/>
            <person name="Debuchy R."/>
            <person name="Gladieux P."/>
            <person name="Thoren M.H."/>
            <person name="Johannesson H."/>
        </authorList>
    </citation>
    <scope>NUCLEOTIDE SEQUENCE</scope>
    <source>
        <strain evidence="2">SMH3187-1</strain>
    </source>
</reference>